<feature type="active site" description="Proton donor" evidence="13">
    <location>
        <position position="416"/>
    </location>
</feature>
<dbReference type="InterPro" id="IPR005478">
    <property type="entry name" value="Transketolase_bac-like"/>
</dbReference>
<protein>
    <recommendedName>
        <fullName evidence="5 12">Transketolase</fullName>
        <ecNumber evidence="5 12">2.2.1.1</ecNumber>
    </recommendedName>
</protein>
<evidence type="ECO:0000256" key="4">
    <source>
        <dbReference type="ARBA" id="ARBA00011738"/>
    </source>
</evidence>
<feature type="site" description="Important for catalytic activity" evidence="17">
    <location>
        <position position="265"/>
    </location>
</feature>
<dbReference type="PANTHER" id="PTHR43522:SF2">
    <property type="entry name" value="TRANSKETOLASE 1-RELATED"/>
    <property type="match status" value="1"/>
</dbReference>
<feature type="binding site" evidence="16">
    <location>
        <position position="191"/>
    </location>
    <ligand>
        <name>Mg(2+)</name>
        <dbReference type="ChEBI" id="CHEBI:18420"/>
    </ligand>
</feature>
<dbReference type="GO" id="GO:0004802">
    <property type="term" value="F:transketolase activity"/>
    <property type="evidence" value="ECO:0007669"/>
    <property type="project" value="UniProtKB-UniRule"/>
</dbReference>
<feature type="binding site" evidence="15">
    <location>
        <position position="160"/>
    </location>
    <ligand>
        <name>thiamine diphosphate</name>
        <dbReference type="ChEBI" id="CHEBI:58937"/>
    </ligand>
</feature>
<comment type="function">
    <text evidence="18">Catalyzes the transfer of a two-carbon ketol group from a ketose donor to an aldose acceptor, via a covalent intermediate with the cofactor thiamine pyrophosphate.</text>
</comment>
<comment type="cofactor">
    <cofactor evidence="1">
        <name>Ca(2+)</name>
        <dbReference type="ChEBI" id="CHEBI:29108"/>
    </cofactor>
</comment>
<feature type="binding site" evidence="14">
    <location>
        <position position="525"/>
    </location>
    <ligand>
        <name>substrate</name>
    </ligand>
</feature>
<evidence type="ECO:0000256" key="17">
    <source>
        <dbReference type="PIRSR" id="PIRSR605478-5"/>
    </source>
</evidence>
<dbReference type="SMART" id="SM00861">
    <property type="entry name" value="Transket_pyr"/>
    <property type="match status" value="1"/>
</dbReference>
<feature type="binding site" evidence="14">
    <location>
        <position position="389"/>
    </location>
    <ligand>
        <name>substrate</name>
    </ligand>
</feature>
<feature type="binding site" evidence="14">
    <location>
        <position position="466"/>
    </location>
    <ligand>
        <name>substrate</name>
    </ligand>
</feature>
<dbReference type="RefSeq" id="WP_173921000.1">
    <property type="nucleotide sequence ID" value="NZ_CADCXY010000005.1"/>
</dbReference>
<dbReference type="InterPro" id="IPR005474">
    <property type="entry name" value="Transketolase_N"/>
</dbReference>
<keyword evidence="21" id="KW-1185">Reference proteome</keyword>
<dbReference type="Gene3D" id="3.40.50.920">
    <property type="match status" value="1"/>
</dbReference>
<dbReference type="InterPro" id="IPR029061">
    <property type="entry name" value="THDP-binding"/>
</dbReference>
<evidence type="ECO:0000256" key="15">
    <source>
        <dbReference type="PIRSR" id="PIRSR605478-3"/>
    </source>
</evidence>
<feature type="binding site" evidence="16">
    <location>
        <position position="159"/>
    </location>
    <ligand>
        <name>Mg(2+)</name>
        <dbReference type="ChEBI" id="CHEBI:18420"/>
    </ligand>
</feature>
<feature type="domain" description="Transketolase-like pyrimidine-binding" evidence="19">
    <location>
        <begin position="359"/>
        <end position="530"/>
    </location>
</feature>
<dbReference type="EMBL" id="CADCXY010000005">
    <property type="protein sequence ID" value="CAB0151630.1"/>
    <property type="molecule type" value="Genomic_DNA"/>
</dbReference>
<dbReference type="InterPro" id="IPR033247">
    <property type="entry name" value="Transketolase_fam"/>
</dbReference>
<dbReference type="InterPro" id="IPR049557">
    <property type="entry name" value="Transketolase_CS"/>
</dbReference>
<dbReference type="FunFam" id="3.40.50.920:FF:000003">
    <property type="entry name" value="Transketolase"/>
    <property type="match status" value="1"/>
</dbReference>
<reference evidence="20 21" key="1">
    <citation type="submission" date="2020-02" db="EMBL/GenBank/DDBJ databases">
        <authorList>
            <person name="Rodrigo-Torres L."/>
            <person name="Arahal R. D."/>
            <person name="Lucena T."/>
        </authorList>
    </citation>
    <scope>NUCLEOTIDE SEQUENCE [LARGE SCALE GENOMIC DNA]</scope>
    <source>
        <strain evidence="20 21">CECT 9734</strain>
    </source>
</reference>
<feature type="binding site" evidence="15">
    <location>
        <position position="70"/>
    </location>
    <ligand>
        <name>thiamine diphosphate</name>
        <dbReference type="ChEBI" id="CHEBI:58937"/>
    </ligand>
</feature>
<dbReference type="SUPFAM" id="SSF52922">
    <property type="entry name" value="TK C-terminal domain-like"/>
    <property type="match status" value="1"/>
</dbReference>
<dbReference type="GO" id="GO:0005829">
    <property type="term" value="C:cytosol"/>
    <property type="evidence" value="ECO:0007669"/>
    <property type="project" value="TreeGrafter"/>
</dbReference>
<evidence type="ECO:0000256" key="3">
    <source>
        <dbReference type="ARBA" id="ARBA00007131"/>
    </source>
</evidence>
<feature type="site" description="Important for catalytic activity" evidence="17">
    <location>
        <position position="30"/>
    </location>
</feature>
<sequence>MTTAVSERKHLANAIRALSMDAVQQAKSGHPGAPMGMADIAEVLWRDYLKHNPENPNWADRDRFVLSNGHGSMLIYSLLHLTGYDLGIDDLKNFRQLHSKTPGHPEYGYAPGVETTTGPLGQGVSNAVGMALAEKVLAAQFNQSGHDIVDHYTYTFLGDGCLMEGISHEVCSLAGTLGLGKLIAFYDDNGISIDGDVDGWFTDDTAKRFEAYGWQVIENVDGHDATAIKQAIDAARAETARPTLIICKTIIGFGAPNKQGSESCHGAPLGEEEIAAARQQLGWPHAAFEIPADVYQAWSAKESGATHEQNWNQRFAAYAKDFPELAQELKRRLSGQLPDDFAEHAQAYIEKLQAEPADIASRKASQNALNAYGPKLPELLGGSADLAGSNLTLWDGAKGVTANDAAGNYVYYGVREFGMSAIMNGIALHGGLVPYGATFLMFMEYARNAVRMAALMKQRSVFVYTHDSIGLGEDGPTHQPVEQLASLRTTPNMSTWRPCDQVESAVAWKSALERHDGPTALIFSRQGLPQQPRNAEQLANVARGGYVLVDSEQQPEVIFIATGSEVALSVAAAKTLQAKGHQVRVVSMPATDVFDAQSADYREQVLPRAVTKRIAVEAGIADYWYKYVGLEGKIIGMMSFGESAPAGDLFEYFGFTEQNLVATAEELLG</sequence>
<dbReference type="FunFam" id="3.40.50.970:FF:000004">
    <property type="entry name" value="Transketolase"/>
    <property type="match status" value="1"/>
</dbReference>
<dbReference type="NCBIfam" id="TIGR00232">
    <property type="entry name" value="tktlase_bact"/>
    <property type="match status" value="1"/>
</dbReference>
<comment type="catalytic activity">
    <reaction evidence="11 18">
        <text>D-sedoheptulose 7-phosphate + D-glyceraldehyde 3-phosphate = aldehydo-D-ribose 5-phosphate + D-xylulose 5-phosphate</text>
        <dbReference type="Rhea" id="RHEA:10508"/>
        <dbReference type="ChEBI" id="CHEBI:57483"/>
        <dbReference type="ChEBI" id="CHEBI:57737"/>
        <dbReference type="ChEBI" id="CHEBI:58273"/>
        <dbReference type="ChEBI" id="CHEBI:59776"/>
        <dbReference type="EC" id="2.2.1.1"/>
    </reaction>
</comment>
<feature type="binding site" evidence="14">
    <location>
        <position position="474"/>
    </location>
    <ligand>
        <name>substrate</name>
    </ligand>
</feature>
<dbReference type="PROSITE" id="PS00802">
    <property type="entry name" value="TRANSKETOLASE_2"/>
    <property type="match status" value="1"/>
</dbReference>
<evidence type="ECO:0000256" key="8">
    <source>
        <dbReference type="ARBA" id="ARBA00022837"/>
    </source>
</evidence>
<evidence type="ECO:0000256" key="12">
    <source>
        <dbReference type="NCBIfam" id="TIGR00232"/>
    </source>
</evidence>
<dbReference type="InterPro" id="IPR009014">
    <property type="entry name" value="Transketo_C/PFOR_II"/>
</dbReference>
<evidence type="ECO:0000256" key="5">
    <source>
        <dbReference type="ARBA" id="ARBA00013152"/>
    </source>
</evidence>
<evidence type="ECO:0000256" key="14">
    <source>
        <dbReference type="PIRSR" id="PIRSR605478-2"/>
    </source>
</evidence>
<feature type="binding site" evidence="15">
    <location>
        <begin position="118"/>
        <end position="120"/>
    </location>
    <ligand>
        <name>thiamine diphosphate</name>
        <dbReference type="ChEBI" id="CHEBI:58937"/>
    </ligand>
</feature>
<comment type="cofactor">
    <cofactor evidence="18">
        <name>Mg(2+)</name>
        <dbReference type="ChEBI" id="CHEBI:18420"/>
    </cofactor>
    <cofactor evidence="18">
        <name>Ca(2+)</name>
        <dbReference type="ChEBI" id="CHEBI:29108"/>
    </cofactor>
    <cofactor evidence="18">
        <name>Mn(2+)</name>
        <dbReference type="ChEBI" id="CHEBI:29035"/>
    </cofactor>
    <cofactor evidence="18">
        <name>Co(2+)</name>
        <dbReference type="ChEBI" id="CHEBI:48828"/>
    </cofactor>
    <text evidence="18">Binds 1 Mg(2+) ion per subunit. Can also utilize other divalent metal cations, such as Ca(2+), Mn(2+) and Co(2+).</text>
</comment>
<dbReference type="SUPFAM" id="SSF52518">
    <property type="entry name" value="Thiamin diphosphate-binding fold (THDP-binding)"/>
    <property type="match status" value="2"/>
</dbReference>
<feature type="binding site" evidence="14">
    <location>
        <position position="265"/>
    </location>
    <ligand>
        <name>substrate</name>
    </ligand>
</feature>
<dbReference type="InterPro" id="IPR055152">
    <property type="entry name" value="Transketolase-like_C_2"/>
</dbReference>
<comment type="subunit">
    <text evidence="4 18">Homodimer.</text>
</comment>
<comment type="cofactor">
    <cofactor evidence="15">
        <name>thiamine diphosphate</name>
        <dbReference type="ChEBI" id="CHEBI:58937"/>
    </cofactor>
    <text evidence="15">Binds 1 thiamine pyrophosphate per subunit. During the reaction, the substrate forms a covalent intermediate with the cofactor.</text>
</comment>
<feature type="binding site" evidence="16">
    <location>
        <position position="189"/>
    </location>
    <ligand>
        <name>Mg(2+)</name>
        <dbReference type="ChEBI" id="CHEBI:18420"/>
    </ligand>
</feature>
<keyword evidence="6 18" id="KW-0808">Transferase</keyword>
<feature type="binding site" evidence="14">
    <location>
        <position position="362"/>
    </location>
    <ligand>
        <name>substrate</name>
    </ligand>
</feature>
<dbReference type="EC" id="2.2.1.1" evidence="5 12"/>
<evidence type="ECO:0000256" key="7">
    <source>
        <dbReference type="ARBA" id="ARBA00022723"/>
    </source>
</evidence>
<dbReference type="PROSITE" id="PS00801">
    <property type="entry name" value="TRANSKETOLASE_1"/>
    <property type="match status" value="1"/>
</dbReference>
<dbReference type="Pfam" id="PF22613">
    <property type="entry name" value="Transketolase_C_1"/>
    <property type="match status" value="1"/>
</dbReference>
<proteinExistence type="inferred from homology"/>
<evidence type="ECO:0000256" key="11">
    <source>
        <dbReference type="ARBA" id="ARBA00049473"/>
    </source>
</evidence>
<dbReference type="CDD" id="cd02012">
    <property type="entry name" value="TPP_TK"/>
    <property type="match status" value="1"/>
</dbReference>
<name>A0A6S6WLG6_9GAMM</name>
<comment type="cofactor">
    <cofactor evidence="16">
        <name>Mg(2+)</name>
        <dbReference type="ChEBI" id="CHEBI:18420"/>
    </cofactor>
    <text evidence="16">Binds 1 Mg(2+) ion per subunit. Can also utilize other divalent metal cations, such as Ca(2+), Mn(2+) and Co(2+).</text>
</comment>
<feature type="binding site" evidence="15">
    <location>
        <position position="442"/>
    </location>
    <ligand>
        <name>thiamine diphosphate</name>
        <dbReference type="ChEBI" id="CHEBI:58937"/>
    </ligand>
</feature>
<feature type="binding site" evidence="15">
    <location>
        <position position="189"/>
    </location>
    <ligand>
        <name>thiamine diphosphate</name>
        <dbReference type="ChEBI" id="CHEBI:58937"/>
    </ligand>
</feature>
<keyword evidence="9 16" id="KW-0460">Magnesium</keyword>
<dbReference type="FunFam" id="3.40.50.970:FF:000003">
    <property type="entry name" value="Transketolase"/>
    <property type="match status" value="1"/>
</dbReference>
<evidence type="ECO:0000256" key="2">
    <source>
        <dbReference type="ARBA" id="ARBA00001941"/>
    </source>
</evidence>
<evidence type="ECO:0000256" key="16">
    <source>
        <dbReference type="PIRSR" id="PIRSR605478-4"/>
    </source>
</evidence>
<accession>A0A6S6WLG6</accession>
<dbReference type="Proteomes" id="UP000481517">
    <property type="component" value="Unassembled WGS sequence"/>
</dbReference>
<dbReference type="Pfam" id="PF00456">
    <property type="entry name" value="Transketolase_N"/>
    <property type="match status" value="1"/>
</dbReference>
<feature type="binding site" evidence="14">
    <location>
        <position position="478"/>
    </location>
    <ligand>
        <name>substrate</name>
    </ligand>
</feature>
<feature type="binding site" evidence="15">
    <location>
        <position position="265"/>
    </location>
    <ligand>
        <name>thiamine diphosphate</name>
        <dbReference type="ChEBI" id="CHEBI:58937"/>
    </ligand>
</feature>
<dbReference type="GO" id="GO:0009052">
    <property type="term" value="P:pentose-phosphate shunt, non-oxidative branch"/>
    <property type="evidence" value="ECO:0007669"/>
    <property type="project" value="UniProtKB-ARBA"/>
</dbReference>
<gene>
    <name evidence="20" type="primary">tktA</name>
    <name evidence="20" type="ORF">PSI9734_02005</name>
</gene>
<comment type="cofactor">
    <cofactor evidence="2">
        <name>Co(2+)</name>
        <dbReference type="ChEBI" id="CHEBI:48828"/>
    </cofactor>
</comment>
<comment type="similarity">
    <text evidence="3 18">Belongs to the transketolase family.</text>
</comment>
<dbReference type="InterPro" id="IPR005475">
    <property type="entry name" value="Transketolase-like_Pyr-bd"/>
</dbReference>
<dbReference type="PANTHER" id="PTHR43522">
    <property type="entry name" value="TRANSKETOLASE"/>
    <property type="match status" value="1"/>
</dbReference>
<dbReference type="AlphaFoldDB" id="A0A6S6WLG6"/>
<evidence type="ECO:0000256" key="9">
    <source>
        <dbReference type="ARBA" id="ARBA00022842"/>
    </source>
</evidence>
<feature type="binding site" evidence="14">
    <location>
        <position position="30"/>
    </location>
    <ligand>
        <name>substrate</name>
    </ligand>
</feature>
<keyword evidence="10 15" id="KW-0786">Thiamine pyrophosphate</keyword>
<dbReference type="GO" id="GO:0046872">
    <property type="term" value="F:metal ion binding"/>
    <property type="evidence" value="ECO:0007669"/>
    <property type="project" value="UniProtKB-KW"/>
</dbReference>
<evidence type="ECO:0000256" key="10">
    <source>
        <dbReference type="ARBA" id="ARBA00023052"/>
    </source>
</evidence>
<evidence type="ECO:0000256" key="1">
    <source>
        <dbReference type="ARBA" id="ARBA00001913"/>
    </source>
</evidence>
<dbReference type="Gene3D" id="3.40.50.970">
    <property type="match status" value="2"/>
</dbReference>
<dbReference type="CDD" id="cd07033">
    <property type="entry name" value="TPP_PYR_DXS_TK_like"/>
    <property type="match status" value="1"/>
</dbReference>
<evidence type="ECO:0000256" key="6">
    <source>
        <dbReference type="ARBA" id="ARBA00022679"/>
    </source>
</evidence>
<dbReference type="Pfam" id="PF02779">
    <property type="entry name" value="Transket_pyr"/>
    <property type="match status" value="1"/>
</dbReference>
<evidence type="ECO:0000256" key="18">
    <source>
        <dbReference type="RuleBase" id="RU004996"/>
    </source>
</evidence>
<keyword evidence="8 18" id="KW-0106">Calcium</keyword>
<evidence type="ECO:0000259" key="19">
    <source>
        <dbReference type="SMART" id="SM00861"/>
    </source>
</evidence>
<evidence type="ECO:0000313" key="21">
    <source>
        <dbReference type="Proteomes" id="UP000481517"/>
    </source>
</evidence>
<dbReference type="InterPro" id="IPR020826">
    <property type="entry name" value="Transketolase_BS"/>
</dbReference>
<organism evidence="20 21">
    <name type="scientific">Pseudidiomarina piscicola</name>
    <dbReference type="NCBI Taxonomy" id="2614830"/>
    <lineage>
        <taxon>Bacteria</taxon>
        <taxon>Pseudomonadati</taxon>
        <taxon>Pseudomonadota</taxon>
        <taxon>Gammaproteobacteria</taxon>
        <taxon>Alteromonadales</taxon>
        <taxon>Idiomarinaceae</taxon>
        <taxon>Pseudidiomarina</taxon>
    </lineage>
</organism>
<evidence type="ECO:0000256" key="13">
    <source>
        <dbReference type="PIRSR" id="PIRSR605478-1"/>
    </source>
</evidence>
<evidence type="ECO:0000313" key="20">
    <source>
        <dbReference type="EMBL" id="CAB0151630.1"/>
    </source>
</evidence>
<keyword evidence="7 16" id="KW-0479">Metal-binding</keyword>